<dbReference type="Pfam" id="PF03465">
    <property type="entry name" value="eRF1_3"/>
    <property type="match status" value="1"/>
</dbReference>
<keyword evidence="1" id="KW-0472">Membrane</keyword>
<dbReference type="Gene3D" id="3.30.420.60">
    <property type="entry name" value="eRF1 domain 2"/>
    <property type="match status" value="1"/>
</dbReference>
<feature type="domain" description="eRF1" evidence="2">
    <location>
        <begin position="2"/>
        <end position="73"/>
    </location>
</feature>
<feature type="transmembrane region" description="Helical" evidence="1">
    <location>
        <begin position="153"/>
        <end position="176"/>
    </location>
</feature>
<name>A0A8R1XZY1_ONCVO</name>
<evidence type="ECO:0000259" key="3">
    <source>
        <dbReference type="Pfam" id="PF03465"/>
    </source>
</evidence>
<keyword evidence="1" id="KW-0812">Transmembrane</keyword>
<dbReference type="InterPro" id="IPR004403">
    <property type="entry name" value="Peptide_chain-rel_eRF1/aRF1"/>
</dbReference>
<evidence type="ECO:0000259" key="2">
    <source>
        <dbReference type="Pfam" id="PF03464"/>
    </source>
</evidence>
<dbReference type="Proteomes" id="UP000024404">
    <property type="component" value="Unassembled WGS sequence"/>
</dbReference>
<dbReference type="EnsemblMetazoa" id="OVOC6245.1">
    <property type="protein sequence ID" value="OVOC6245.1"/>
    <property type="gene ID" value="WBGene00243054"/>
</dbReference>
<dbReference type="Gene3D" id="3.30.1330.30">
    <property type="match status" value="1"/>
</dbReference>
<dbReference type="InterPro" id="IPR029064">
    <property type="entry name" value="Ribosomal_eL30-like_sf"/>
</dbReference>
<reference evidence="5" key="1">
    <citation type="submission" date="2013-10" db="EMBL/GenBank/DDBJ databases">
        <title>Genome sequencing of Onchocerca volvulus.</title>
        <authorList>
            <person name="Cotton J."/>
            <person name="Tsai J."/>
            <person name="Stanley E."/>
            <person name="Tracey A."/>
            <person name="Holroyd N."/>
            <person name="Lustigman S."/>
            <person name="Berriman M."/>
        </authorList>
    </citation>
    <scope>NUCLEOTIDE SEQUENCE</scope>
</reference>
<dbReference type="GO" id="GO:0003747">
    <property type="term" value="F:translation release factor activity"/>
    <property type="evidence" value="ECO:0007669"/>
    <property type="project" value="InterPro"/>
</dbReference>
<dbReference type="InterPro" id="IPR005142">
    <property type="entry name" value="eRF1_3"/>
</dbReference>
<keyword evidence="5" id="KW-1185">Reference proteome</keyword>
<organism evidence="4 5">
    <name type="scientific">Onchocerca volvulus</name>
    <dbReference type="NCBI Taxonomy" id="6282"/>
    <lineage>
        <taxon>Eukaryota</taxon>
        <taxon>Metazoa</taxon>
        <taxon>Ecdysozoa</taxon>
        <taxon>Nematoda</taxon>
        <taxon>Chromadorea</taxon>
        <taxon>Rhabditida</taxon>
        <taxon>Spirurina</taxon>
        <taxon>Spiruromorpha</taxon>
        <taxon>Filarioidea</taxon>
        <taxon>Onchocercidae</taxon>
        <taxon>Onchocerca</taxon>
    </lineage>
</organism>
<dbReference type="InterPro" id="IPR005141">
    <property type="entry name" value="eRF1_2"/>
</dbReference>
<protein>
    <recommendedName>
        <fullName evidence="6">eRF1 domain-containing protein</fullName>
    </recommendedName>
</protein>
<dbReference type="Pfam" id="PF03464">
    <property type="entry name" value="eRF1_2"/>
    <property type="match status" value="1"/>
</dbReference>
<reference evidence="4" key="2">
    <citation type="submission" date="2022-06" db="UniProtKB">
        <authorList>
            <consortium name="EnsemblMetazoa"/>
        </authorList>
    </citation>
    <scope>IDENTIFICATION</scope>
</reference>
<evidence type="ECO:0000313" key="5">
    <source>
        <dbReference type="Proteomes" id="UP000024404"/>
    </source>
</evidence>
<evidence type="ECO:0000313" key="4">
    <source>
        <dbReference type="EnsemblMetazoa" id="OVOC6245.1"/>
    </source>
</evidence>
<dbReference type="AlphaFoldDB" id="A0A8R1XZY1"/>
<dbReference type="SUPFAM" id="SSF53137">
    <property type="entry name" value="Translational machinery components"/>
    <property type="match status" value="1"/>
</dbReference>
<accession>A0A8R1XZY1</accession>
<dbReference type="InterPro" id="IPR042226">
    <property type="entry name" value="eFR1_2_sf"/>
</dbReference>
<dbReference type="PANTHER" id="PTHR10113">
    <property type="entry name" value="PEPTIDE CHAIN RELEASE FACTOR SUBUNIT 1"/>
    <property type="match status" value="1"/>
</dbReference>
<dbReference type="EMBL" id="CMVM020000170">
    <property type="status" value="NOT_ANNOTATED_CDS"/>
    <property type="molecule type" value="Genomic_DNA"/>
</dbReference>
<feature type="domain" description="eRF1" evidence="3">
    <location>
        <begin position="89"/>
        <end position="143"/>
    </location>
</feature>
<proteinExistence type="predicted"/>
<evidence type="ECO:0000256" key="1">
    <source>
        <dbReference type="SAM" id="Phobius"/>
    </source>
</evidence>
<evidence type="ECO:0008006" key="6">
    <source>
        <dbReference type="Google" id="ProtNLM"/>
    </source>
</evidence>
<keyword evidence="1" id="KW-1133">Transmembrane helix</keyword>
<dbReference type="SUPFAM" id="SSF55315">
    <property type="entry name" value="L30e-like"/>
    <property type="match status" value="1"/>
</dbReference>
<sequence length="204" mass="23351">MEKRHNYVRKVAETAVEIFIRNDKVNVAGLILAGSADFKTELGQSDMFDQRLQAKIIKTVDISYGGENGFNQIHSCLLKLLLLLSTSTGVELELMDSMPLLEWLANNYKSYGAALEIVTDRSQEGAQFVRGFGGIGGLLRYRVDFQLNDLLNIFPLFDLLTTLTFLCTAISSFKFFGHYWRKNKQQRYSRILLHFIFVCIIRYS</sequence>